<name>A0A426Z6W8_ENSVE</name>
<protein>
    <submittedName>
        <fullName evidence="1">Uncharacterized protein</fullName>
    </submittedName>
</protein>
<dbReference type="AlphaFoldDB" id="A0A426Z6W8"/>
<accession>A0A426Z6W8</accession>
<comment type="caution">
    <text evidence="1">The sequence shown here is derived from an EMBL/GenBank/DDBJ whole genome shotgun (WGS) entry which is preliminary data.</text>
</comment>
<evidence type="ECO:0000313" key="1">
    <source>
        <dbReference type="EMBL" id="RRT59719.1"/>
    </source>
</evidence>
<dbReference type="EMBL" id="AMZH03008096">
    <property type="protein sequence ID" value="RRT59719.1"/>
    <property type="molecule type" value="Genomic_DNA"/>
</dbReference>
<proteinExistence type="predicted"/>
<evidence type="ECO:0000313" key="2">
    <source>
        <dbReference type="Proteomes" id="UP000287651"/>
    </source>
</evidence>
<organism evidence="1 2">
    <name type="scientific">Ensete ventricosum</name>
    <name type="common">Abyssinian banana</name>
    <name type="synonym">Musa ensete</name>
    <dbReference type="NCBI Taxonomy" id="4639"/>
    <lineage>
        <taxon>Eukaryota</taxon>
        <taxon>Viridiplantae</taxon>
        <taxon>Streptophyta</taxon>
        <taxon>Embryophyta</taxon>
        <taxon>Tracheophyta</taxon>
        <taxon>Spermatophyta</taxon>
        <taxon>Magnoliopsida</taxon>
        <taxon>Liliopsida</taxon>
        <taxon>Zingiberales</taxon>
        <taxon>Musaceae</taxon>
        <taxon>Ensete</taxon>
    </lineage>
</organism>
<gene>
    <name evidence="1" type="ORF">B296_00008209</name>
</gene>
<reference evidence="1 2" key="1">
    <citation type="journal article" date="2014" name="Agronomy (Basel)">
        <title>A Draft Genome Sequence for Ensete ventricosum, the Drought-Tolerant Tree Against Hunger.</title>
        <authorList>
            <person name="Harrison J."/>
            <person name="Moore K.A."/>
            <person name="Paszkiewicz K."/>
            <person name="Jones T."/>
            <person name="Grant M."/>
            <person name="Ambacheew D."/>
            <person name="Muzemil S."/>
            <person name="Studholme D.J."/>
        </authorList>
    </citation>
    <scope>NUCLEOTIDE SEQUENCE [LARGE SCALE GENOMIC DNA]</scope>
</reference>
<sequence length="148" mass="16773">MPDGEQHSGSTFGSLAFFWLSIRRICPFKCKCNAFKIDLYIFLCYTLSDICLTLIFKIGGFQSYGQFFETGFLFDLCTIYSDTSSLSFSPDWQLTFLFNLLVLEISVVRCLSNLSSAVISCCLQETPIAVILSPGVWFSNYYGLSDRF</sequence>
<dbReference type="Proteomes" id="UP000287651">
    <property type="component" value="Unassembled WGS sequence"/>
</dbReference>